<name>A0A914YRX2_9BILA</name>
<keyword evidence="1" id="KW-0812">Transmembrane</keyword>
<proteinExistence type="predicted"/>
<evidence type="ECO:0000313" key="3">
    <source>
        <dbReference type="WBParaSite" id="PSU_v2.g2401.t1"/>
    </source>
</evidence>
<dbReference type="Proteomes" id="UP000887577">
    <property type="component" value="Unplaced"/>
</dbReference>
<dbReference type="AlphaFoldDB" id="A0A914YRX2"/>
<accession>A0A914YRX2</accession>
<sequence>MPFNGTTTNLSPGSLSQGGFGGDRFNTSRVCISLVNLVAAIILIAFIKKSNLQNETQKTVANLVKRVLLVQTFLDLAVHAIAFGASLVTKTSASTLLGPYARTFSALDGVICCICFAKAIQKIQKNKISVPLRTISFPSQVKITY</sequence>
<keyword evidence="1" id="KW-0472">Membrane</keyword>
<keyword evidence="1" id="KW-1133">Transmembrane helix</keyword>
<evidence type="ECO:0000256" key="1">
    <source>
        <dbReference type="SAM" id="Phobius"/>
    </source>
</evidence>
<evidence type="ECO:0000313" key="2">
    <source>
        <dbReference type="Proteomes" id="UP000887577"/>
    </source>
</evidence>
<keyword evidence="2" id="KW-1185">Reference proteome</keyword>
<organism evidence="2 3">
    <name type="scientific">Panagrolaimus superbus</name>
    <dbReference type="NCBI Taxonomy" id="310955"/>
    <lineage>
        <taxon>Eukaryota</taxon>
        <taxon>Metazoa</taxon>
        <taxon>Ecdysozoa</taxon>
        <taxon>Nematoda</taxon>
        <taxon>Chromadorea</taxon>
        <taxon>Rhabditida</taxon>
        <taxon>Tylenchina</taxon>
        <taxon>Panagrolaimomorpha</taxon>
        <taxon>Panagrolaimoidea</taxon>
        <taxon>Panagrolaimidae</taxon>
        <taxon>Panagrolaimus</taxon>
    </lineage>
</organism>
<feature type="transmembrane region" description="Helical" evidence="1">
    <location>
        <begin position="27"/>
        <end position="47"/>
    </location>
</feature>
<reference evidence="3" key="1">
    <citation type="submission" date="2022-11" db="UniProtKB">
        <authorList>
            <consortium name="WormBaseParasite"/>
        </authorList>
    </citation>
    <scope>IDENTIFICATION</scope>
</reference>
<dbReference type="WBParaSite" id="PSU_v2.g2401.t1">
    <property type="protein sequence ID" value="PSU_v2.g2401.t1"/>
    <property type="gene ID" value="PSU_v2.g2401"/>
</dbReference>
<feature type="transmembrane region" description="Helical" evidence="1">
    <location>
        <begin position="67"/>
        <end position="88"/>
    </location>
</feature>
<feature type="transmembrane region" description="Helical" evidence="1">
    <location>
        <begin position="100"/>
        <end position="120"/>
    </location>
</feature>
<protein>
    <submittedName>
        <fullName evidence="3">CASP-like protein</fullName>
    </submittedName>
</protein>